<dbReference type="Gene3D" id="2.60.40.1120">
    <property type="entry name" value="Carboxypeptidase-like, regulatory domain"/>
    <property type="match status" value="1"/>
</dbReference>
<reference evidence="1 2" key="1">
    <citation type="submission" date="2020-09" db="EMBL/GenBank/DDBJ databases">
        <title>Echinicola sp. CAU 1574 isolated from sand of Sido Beach.</title>
        <authorList>
            <person name="Kim W."/>
        </authorList>
    </citation>
    <scope>NUCLEOTIDE SEQUENCE [LARGE SCALE GENOMIC DNA]</scope>
    <source>
        <strain evidence="1 2">CAU 1574</strain>
    </source>
</reference>
<protein>
    <submittedName>
        <fullName evidence="1">Carboxypeptidase-like regulatory domain-containing protein</fullName>
    </submittedName>
</protein>
<name>A0ABR9AHD6_9BACT</name>
<accession>A0ABR9AHD6</accession>
<dbReference type="Pfam" id="PF13715">
    <property type="entry name" value="CarbopepD_reg_2"/>
    <property type="match status" value="1"/>
</dbReference>
<evidence type="ECO:0000313" key="2">
    <source>
        <dbReference type="Proteomes" id="UP000647133"/>
    </source>
</evidence>
<dbReference type="SUPFAM" id="SSF49464">
    <property type="entry name" value="Carboxypeptidase regulatory domain-like"/>
    <property type="match status" value="1"/>
</dbReference>
<dbReference type="InterPro" id="IPR008969">
    <property type="entry name" value="CarboxyPept-like_regulatory"/>
</dbReference>
<dbReference type="Proteomes" id="UP000647133">
    <property type="component" value="Unassembled WGS sequence"/>
</dbReference>
<comment type="caution">
    <text evidence="1">The sequence shown here is derived from an EMBL/GenBank/DDBJ whole genome shotgun (WGS) entry which is preliminary data.</text>
</comment>
<proteinExistence type="predicted"/>
<dbReference type="RefSeq" id="WP_192007030.1">
    <property type="nucleotide sequence ID" value="NZ_JACYTQ010000001.1"/>
</dbReference>
<gene>
    <name evidence="1" type="ORF">IFO69_00670</name>
</gene>
<keyword evidence="2" id="KW-1185">Reference proteome</keyword>
<dbReference type="EMBL" id="JACYTQ010000001">
    <property type="protein sequence ID" value="MBD8487248.1"/>
    <property type="molecule type" value="Genomic_DNA"/>
</dbReference>
<evidence type="ECO:0000313" key="1">
    <source>
        <dbReference type="EMBL" id="MBD8487248.1"/>
    </source>
</evidence>
<organism evidence="1 2">
    <name type="scientific">Echinicola arenosa</name>
    <dbReference type="NCBI Taxonomy" id="2774144"/>
    <lineage>
        <taxon>Bacteria</taxon>
        <taxon>Pseudomonadati</taxon>
        <taxon>Bacteroidota</taxon>
        <taxon>Cytophagia</taxon>
        <taxon>Cytophagales</taxon>
        <taxon>Cyclobacteriaceae</taxon>
        <taxon>Echinicola</taxon>
    </lineage>
</organism>
<sequence length="238" mass="27832">MSKKNYRISINQPCEQEWASMKNHSQGKFCQECSKAVIDFSNLKDDEITKILKNNSAELCGRFKKQQLNRSIEPQKDTRSSSFSKLFISIINSENLLAEDITIAHKENISSFSDFFELKKPVKNNYSKDSLDNIIKGRVIDIETNEVLPLVTISIRETDIQTSTDLEGEFFIKIPEEFIQEKFILDVMFIGYEKKVVEVDRNKLSSKWNIGIFPLEEALLGEICIISKRKWWQFWKKW</sequence>